<dbReference type="RefSeq" id="WP_258424981.1">
    <property type="nucleotide sequence ID" value="NZ_JANSUY010000024.1"/>
</dbReference>
<organism evidence="1 2">
    <name type="scientific">Aquiflexum gelatinilyticum</name>
    <dbReference type="NCBI Taxonomy" id="2961943"/>
    <lineage>
        <taxon>Bacteria</taxon>
        <taxon>Pseudomonadati</taxon>
        <taxon>Bacteroidota</taxon>
        <taxon>Cytophagia</taxon>
        <taxon>Cytophagales</taxon>
        <taxon>Cyclobacteriaceae</taxon>
        <taxon>Aquiflexum</taxon>
    </lineage>
</organism>
<gene>
    <name evidence="1" type="ORF">NU887_19035</name>
</gene>
<dbReference type="EMBL" id="JANSUY010000024">
    <property type="protein sequence ID" value="MCR9017138.1"/>
    <property type="molecule type" value="Genomic_DNA"/>
</dbReference>
<evidence type="ECO:0000313" key="2">
    <source>
        <dbReference type="Proteomes" id="UP001142175"/>
    </source>
</evidence>
<protein>
    <submittedName>
        <fullName evidence="1">Uncharacterized protein</fullName>
    </submittedName>
</protein>
<reference evidence="1" key="1">
    <citation type="submission" date="2022-08" db="EMBL/GenBank/DDBJ databases">
        <authorList>
            <person name="Zhang D."/>
        </authorList>
    </citation>
    <scope>NUCLEOTIDE SEQUENCE</scope>
    <source>
        <strain evidence="1">XJ19-11</strain>
    </source>
</reference>
<comment type="caution">
    <text evidence="1">The sequence shown here is derived from an EMBL/GenBank/DDBJ whole genome shotgun (WGS) entry which is preliminary data.</text>
</comment>
<accession>A0A9X2P6V7</accession>
<proteinExistence type="predicted"/>
<dbReference type="Proteomes" id="UP001142175">
    <property type="component" value="Unassembled WGS sequence"/>
</dbReference>
<keyword evidence="2" id="KW-1185">Reference proteome</keyword>
<name>A0A9X2P6V7_9BACT</name>
<sequence length="65" mass="7213">MEYLIEKKLADLSIAWKMASVIPAAYLGIGFQKPNAKTDLAFFKLGDGGKIKIHKVVKNGEVFKM</sequence>
<evidence type="ECO:0000313" key="1">
    <source>
        <dbReference type="EMBL" id="MCR9017138.1"/>
    </source>
</evidence>
<dbReference type="AlphaFoldDB" id="A0A9X2P6V7"/>